<protein>
    <submittedName>
        <fullName evidence="2">Uncharacterized protein</fullName>
    </submittedName>
</protein>
<gene>
    <name evidence="2" type="ORF">FHR98_003060</name>
</gene>
<name>A0A839SYK0_9PROT</name>
<keyword evidence="1" id="KW-0812">Transmembrane</keyword>
<accession>A0A839SYK0</accession>
<feature type="transmembrane region" description="Helical" evidence="1">
    <location>
        <begin position="12"/>
        <end position="32"/>
    </location>
</feature>
<reference evidence="2 3" key="1">
    <citation type="submission" date="2020-08" db="EMBL/GenBank/DDBJ databases">
        <title>Genomic Encyclopedia of Type Strains, Phase III (KMG-III): the genomes of soil and plant-associated and newly described type strains.</title>
        <authorList>
            <person name="Whitman W."/>
        </authorList>
    </citation>
    <scope>NUCLEOTIDE SEQUENCE [LARGE SCALE GENOMIC DNA]</scope>
    <source>
        <strain evidence="2 3">CECT 8803</strain>
    </source>
</reference>
<organism evidence="2 3">
    <name type="scientific">Limibacillus halophilus</name>
    <dbReference type="NCBI Taxonomy" id="1579333"/>
    <lineage>
        <taxon>Bacteria</taxon>
        <taxon>Pseudomonadati</taxon>
        <taxon>Pseudomonadota</taxon>
        <taxon>Alphaproteobacteria</taxon>
        <taxon>Rhodospirillales</taxon>
        <taxon>Rhodovibrionaceae</taxon>
        <taxon>Limibacillus</taxon>
    </lineage>
</organism>
<dbReference type="PROSITE" id="PS51257">
    <property type="entry name" value="PROKAR_LIPOPROTEIN"/>
    <property type="match status" value="1"/>
</dbReference>
<evidence type="ECO:0000313" key="3">
    <source>
        <dbReference type="Proteomes" id="UP000581135"/>
    </source>
</evidence>
<keyword evidence="3" id="KW-1185">Reference proteome</keyword>
<keyword evidence="1" id="KW-0472">Membrane</keyword>
<keyword evidence="1" id="KW-1133">Transmembrane helix</keyword>
<proteinExistence type="predicted"/>
<dbReference type="AlphaFoldDB" id="A0A839SYK0"/>
<evidence type="ECO:0000313" key="2">
    <source>
        <dbReference type="EMBL" id="MBB3066750.1"/>
    </source>
</evidence>
<dbReference type="RefSeq" id="WP_183417574.1">
    <property type="nucleotide sequence ID" value="NZ_JACHXA010000010.1"/>
</dbReference>
<sequence length="75" mass="8034">MPQALQKKESFAGSHPYACLLAACLTAGTILLLLLKGYWYALIGTPVAILIGLVAYGSLRVTAVIKDEDWMGGEH</sequence>
<dbReference type="EMBL" id="JACHXA010000010">
    <property type="protein sequence ID" value="MBB3066750.1"/>
    <property type="molecule type" value="Genomic_DNA"/>
</dbReference>
<feature type="transmembrane region" description="Helical" evidence="1">
    <location>
        <begin position="38"/>
        <end position="56"/>
    </location>
</feature>
<dbReference type="Proteomes" id="UP000581135">
    <property type="component" value="Unassembled WGS sequence"/>
</dbReference>
<evidence type="ECO:0000256" key="1">
    <source>
        <dbReference type="SAM" id="Phobius"/>
    </source>
</evidence>
<comment type="caution">
    <text evidence="2">The sequence shown here is derived from an EMBL/GenBank/DDBJ whole genome shotgun (WGS) entry which is preliminary data.</text>
</comment>